<feature type="signal peptide" evidence="1">
    <location>
        <begin position="1"/>
        <end position="16"/>
    </location>
</feature>
<accession>A0A9P4GU86</accession>
<sequence>MRADIGLFALVGLANASELISRQVGAPSDQNMADFRGGHSGGGAWRPKTNHPEFFSLQLDSVCTPVGGVTPTVPDCFPNFAIRLEKGVVLATPYNKWWDPKLPIFFVDDDTQLYTVSKKPLQLYIDSVTGALKYSPVGWLPPNAVSISFYHTGNNPLQRVGPSPAYLSWPTAQGLFAGGGTLPWIVCPLGLTGQYQVFIADTSFGTGTPAGVNKNPGDCKSISLAAINASPWRRTSSHRHN</sequence>
<name>A0A9P4GU86_9PLEO</name>
<keyword evidence="1" id="KW-0732">Signal</keyword>
<dbReference type="RefSeq" id="XP_040794003.1">
    <property type="nucleotide sequence ID" value="XM_040934583.1"/>
</dbReference>
<gene>
    <name evidence="2" type="ORF">K460DRAFT_373451</name>
</gene>
<dbReference type="EMBL" id="ML976614">
    <property type="protein sequence ID" value="KAF1851440.1"/>
    <property type="molecule type" value="Genomic_DNA"/>
</dbReference>
<dbReference type="GeneID" id="63851834"/>
<keyword evidence="3" id="KW-1185">Reference proteome</keyword>
<feature type="chain" id="PRO_5040139297" evidence="1">
    <location>
        <begin position="17"/>
        <end position="241"/>
    </location>
</feature>
<evidence type="ECO:0000256" key="1">
    <source>
        <dbReference type="SAM" id="SignalP"/>
    </source>
</evidence>
<evidence type="ECO:0000313" key="3">
    <source>
        <dbReference type="Proteomes" id="UP000800039"/>
    </source>
</evidence>
<dbReference type="Proteomes" id="UP000800039">
    <property type="component" value="Unassembled WGS sequence"/>
</dbReference>
<organism evidence="2 3">
    <name type="scientific">Cucurbitaria berberidis CBS 394.84</name>
    <dbReference type="NCBI Taxonomy" id="1168544"/>
    <lineage>
        <taxon>Eukaryota</taxon>
        <taxon>Fungi</taxon>
        <taxon>Dikarya</taxon>
        <taxon>Ascomycota</taxon>
        <taxon>Pezizomycotina</taxon>
        <taxon>Dothideomycetes</taxon>
        <taxon>Pleosporomycetidae</taxon>
        <taxon>Pleosporales</taxon>
        <taxon>Pleosporineae</taxon>
        <taxon>Cucurbitariaceae</taxon>
        <taxon>Cucurbitaria</taxon>
    </lineage>
</organism>
<dbReference type="OrthoDB" id="3749155at2759"/>
<comment type="caution">
    <text evidence="2">The sequence shown here is derived from an EMBL/GenBank/DDBJ whole genome shotgun (WGS) entry which is preliminary data.</text>
</comment>
<proteinExistence type="predicted"/>
<evidence type="ECO:0000313" key="2">
    <source>
        <dbReference type="EMBL" id="KAF1851440.1"/>
    </source>
</evidence>
<dbReference type="AlphaFoldDB" id="A0A9P4GU86"/>
<protein>
    <submittedName>
        <fullName evidence="2">Uncharacterized protein</fullName>
    </submittedName>
</protein>
<reference evidence="2" key="1">
    <citation type="submission" date="2020-01" db="EMBL/GenBank/DDBJ databases">
        <authorList>
            <consortium name="DOE Joint Genome Institute"/>
            <person name="Haridas S."/>
            <person name="Albert R."/>
            <person name="Binder M."/>
            <person name="Bloem J."/>
            <person name="Labutti K."/>
            <person name="Salamov A."/>
            <person name="Andreopoulos B."/>
            <person name="Baker S.E."/>
            <person name="Barry K."/>
            <person name="Bills G."/>
            <person name="Bluhm B.H."/>
            <person name="Cannon C."/>
            <person name="Castanera R."/>
            <person name="Culley D.E."/>
            <person name="Daum C."/>
            <person name="Ezra D."/>
            <person name="Gonzalez J.B."/>
            <person name="Henrissat B."/>
            <person name="Kuo A."/>
            <person name="Liang C."/>
            <person name="Lipzen A."/>
            <person name="Lutzoni F."/>
            <person name="Magnuson J."/>
            <person name="Mondo S."/>
            <person name="Nolan M."/>
            <person name="Ohm R."/>
            <person name="Pangilinan J."/>
            <person name="Park H.-J."/>
            <person name="Ramirez L."/>
            <person name="Alfaro M."/>
            <person name="Sun H."/>
            <person name="Tritt A."/>
            <person name="Yoshinaga Y."/>
            <person name="Zwiers L.-H."/>
            <person name="Turgeon B.G."/>
            <person name="Goodwin S.B."/>
            <person name="Spatafora J.W."/>
            <person name="Crous P.W."/>
            <person name="Grigoriev I.V."/>
        </authorList>
    </citation>
    <scope>NUCLEOTIDE SEQUENCE</scope>
    <source>
        <strain evidence="2">CBS 394.84</strain>
    </source>
</reference>